<evidence type="ECO:0000313" key="2">
    <source>
        <dbReference type="Proteomes" id="UP000479710"/>
    </source>
</evidence>
<dbReference type="Proteomes" id="UP000479710">
    <property type="component" value="Unassembled WGS sequence"/>
</dbReference>
<dbReference type="AlphaFoldDB" id="A0A6G1DZJ5"/>
<comment type="caution">
    <text evidence="1">The sequence shown here is derived from an EMBL/GenBank/DDBJ whole genome shotgun (WGS) entry which is preliminary data.</text>
</comment>
<name>A0A6G1DZJ5_9ORYZ</name>
<evidence type="ECO:0000313" key="1">
    <source>
        <dbReference type="EMBL" id="KAF0917766.1"/>
    </source>
</evidence>
<protein>
    <submittedName>
        <fullName evidence="1">Uncharacterized protein</fullName>
    </submittedName>
</protein>
<gene>
    <name evidence="1" type="ORF">E2562_021261</name>
</gene>
<accession>A0A6G1DZJ5</accession>
<proteinExistence type="predicted"/>
<sequence length="125" mass="13776">MALSGGNVFGPSRSGRRVDNNGVAKTWTALAAKIFRGRSADVDNTWREEGSAWRLHHRRWEEIGDDQETRWPSRVQYGGGNLEVMAASPLLLPLCLSPLYHHCRCCGSSKGWQGLSPILLDVGAT</sequence>
<reference evidence="1 2" key="1">
    <citation type="submission" date="2019-11" db="EMBL/GenBank/DDBJ databases">
        <title>Whole genome sequence of Oryza granulata.</title>
        <authorList>
            <person name="Li W."/>
        </authorList>
    </citation>
    <scope>NUCLEOTIDE SEQUENCE [LARGE SCALE GENOMIC DNA]</scope>
    <source>
        <strain evidence="2">cv. Menghai</strain>
        <tissue evidence="1">Leaf</tissue>
    </source>
</reference>
<organism evidence="1 2">
    <name type="scientific">Oryza meyeriana var. granulata</name>
    <dbReference type="NCBI Taxonomy" id="110450"/>
    <lineage>
        <taxon>Eukaryota</taxon>
        <taxon>Viridiplantae</taxon>
        <taxon>Streptophyta</taxon>
        <taxon>Embryophyta</taxon>
        <taxon>Tracheophyta</taxon>
        <taxon>Spermatophyta</taxon>
        <taxon>Magnoliopsida</taxon>
        <taxon>Liliopsida</taxon>
        <taxon>Poales</taxon>
        <taxon>Poaceae</taxon>
        <taxon>BOP clade</taxon>
        <taxon>Oryzoideae</taxon>
        <taxon>Oryzeae</taxon>
        <taxon>Oryzinae</taxon>
        <taxon>Oryza</taxon>
        <taxon>Oryza meyeriana</taxon>
    </lineage>
</organism>
<keyword evidence="2" id="KW-1185">Reference proteome</keyword>
<dbReference type="EMBL" id="SPHZ02000005">
    <property type="protein sequence ID" value="KAF0917766.1"/>
    <property type="molecule type" value="Genomic_DNA"/>
</dbReference>